<sequence length="455" mass="52279">MKLFGWCRDKYRFMGIRAVRRKRVGNGVLFLFLCLIPVLYISSKIIYIQNKFARNKNFDTKHIDDDIRNAVRGLSVVHAGPSDKSVVILASEIYDVGGHTECIKNIILSWPNDWKTAIFFTRLTTSQHDAAYNFDFLSQRAHVSGIDFKGMFLYKRKLYSAYKQIIAMCPRIVLAFTHPDDVFGAMLLCMLQKSGIKILFYNHMSHSATLGMSFADLILEGTATTAEITRVQRGFNNTAVVGLPYLPLRCLPKFSDDDISGMRQKLGAGPDNILTISGADVNKFFDMDNNTSPYFEMIRTLLERNPNMRHVMLTDKLNITQQNILHSIFEKTDVGQRLHIIPRTPDYKIIFKCADVFIDSFPVSSALTQIDLISLGVANVIKINRENPMWTFHEYMPENYPFAFDNVPDMINGIEKLMYDEKLRHEIAESNYQFFIDNYEGTKWCKKLLGLMNDK</sequence>
<evidence type="ECO:0000313" key="2">
    <source>
        <dbReference type="Proteomes" id="UP000721442"/>
    </source>
</evidence>
<protein>
    <submittedName>
        <fullName evidence="1">Uncharacterized protein</fullName>
    </submittedName>
</protein>
<gene>
    <name evidence="1" type="ORF">IAC77_02555</name>
</gene>
<comment type="caution">
    <text evidence="1">The sequence shown here is derived from an EMBL/GenBank/DDBJ whole genome shotgun (WGS) entry which is preliminary data.</text>
</comment>
<reference evidence="1" key="2">
    <citation type="journal article" date="2021" name="PeerJ">
        <title>Extensive microbial diversity within the chicken gut microbiome revealed by metagenomics and culture.</title>
        <authorList>
            <person name="Gilroy R."/>
            <person name="Ravi A."/>
            <person name="Getino M."/>
            <person name="Pursley I."/>
            <person name="Horton D.L."/>
            <person name="Alikhan N.F."/>
            <person name="Baker D."/>
            <person name="Gharbi K."/>
            <person name="Hall N."/>
            <person name="Watson M."/>
            <person name="Adriaenssens E.M."/>
            <person name="Foster-Nyarko E."/>
            <person name="Jarju S."/>
            <person name="Secka A."/>
            <person name="Antonio M."/>
            <person name="Oren A."/>
            <person name="Chaudhuri R.R."/>
            <person name="La Ragione R."/>
            <person name="Hildebrand F."/>
            <person name="Pallen M.J."/>
        </authorList>
    </citation>
    <scope>NUCLEOTIDE SEQUENCE</scope>
    <source>
        <strain evidence="1">B1-16210</strain>
    </source>
</reference>
<organism evidence="1 2">
    <name type="scientific">Candidatus Enterousia excrementavium</name>
    <dbReference type="NCBI Taxonomy" id="2840789"/>
    <lineage>
        <taxon>Bacteria</taxon>
        <taxon>Pseudomonadati</taxon>
        <taxon>Pseudomonadota</taxon>
        <taxon>Alphaproteobacteria</taxon>
        <taxon>Candidatus Enterousia</taxon>
    </lineage>
</organism>
<reference evidence="1" key="1">
    <citation type="submission" date="2020-10" db="EMBL/GenBank/DDBJ databases">
        <authorList>
            <person name="Gilroy R."/>
        </authorList>
    </citation>
    <scope>NUCLEOTIDE SEQUENCE</scope>
    <source>
        <strain evidence="1">B1-16210</strain>
    </source>
</reference>
<name>A0A940DF10_9PROT</name>
<dbReference type="AlphaFoldDB" id="A0A940DF10"/>
<accession>A0A940DF10</accession>
<dbReference type="Gene3D" id="3.40.50.2000">
    <property type="entry name" value="Glycogen Phosphorylase B"/>
    <property type="match status" value="1"/>
</dbReference>
<dbReference type="Proteomes" id="UP000721442">
    <property type="component" value="Unassembled WGS sequence"/>
</dbReference>
<dbReference type="EMBL" id="JADINE010000032">
    <property type="protein sequence ID" value="MBO8407318.1"/>
    <property type="molecule type" value="Genomic_DNA"/>
</dbReference>
<proteinExistence type="predicted"/>
<evidence type="ECO:0000313" key="1">
    <source>
        <dbReference type="EMBL" id="MBO8407318.1"/>
    </source>
</evidence>
<dbReference type="SUPFAM" id="SSF53756">
    <property type="entry name" value="UDP-Glycosyltransferase/glycogen phosphorylase"/>
    <property type="match status" value="1"/>
</dbReference>